<comment type="caution">
    <text evidence="2">The sequence shown here is derived from an EMBL/GenBank/DDBJ whole genome shotgun (WGS) entry which is preliminary data.</text>
</comment>
<dbReference type="AlphaFoldDB" id="A0A939GEW0"/>
<evidence type="ECO:0000256" key="1">
    <source>
        <dbReference type="SAM" id="MobiDB-lite"/>
    </source>
</evidence>
<dbReference type="InterPro" id="IPR011466">
    <property type="entry name" value="DUF1572"/>
</dbReference>
<protein>
    <submittedName>
        <fullName evidence="2">DUF1572 family protein</fullName>
    </submittedName>
</protein>
<feature type="compositionally biased region" description="Basic and acidic residues" evidence="1">
    <location>
        <begin position="175"/>
        <end position="193"/>
    </location>
</feature>
<dbReference type="EMBL" id="JAFMYV010000001">
    <property type="protein sequence ID" value="MBO0935520.1"/>
    <property type="molecule type" value="Genomic_DNA"/>
</dbReference>
<dbReference type="Pfam" id="PF07609">
    <property type="entry name" value="DUF1572"/>
    <property type="match status" value="1"/>
</dbReference>
<proteinExistence type="predicted"/>
<organism evidence="2 3">
    <name type="scientific">Fibrella rubiginis</name>
    <dbReference type="NCBI Taxonomy" id="2817060"/>
    <lineage>
        <taxon>Bacteria</taxon>
        <taxon>Pseudomonadati</taxon>
        <taxon>Bacteroidota</taxon>
        <taxon>Cytophagia</taxon>
        <taxon>Cytophagales</taxon>
        <taxon>Spirosomataceae</taxon>
        <taxon>Fibrella</taxon>
    </lineage>
</organism>
<evidence type="ECO:0000313" key="2">
    <source>
        <dbReference type="EMBL" id="MBO0935520.1"/>
    </source>
</evidence>
<dbReference type="RefSeq" id="WP_207363067.1">
    <property type="nucleotide sequence ID" value="NZ_JAFMYV010000001.1"/>
</dbReference>
<keyword evidence="3" id="KW-1185">Reference proteome</keyword>
<dbReference type="Proteomes" id="UP000664034">
    <property type="component" value="Unassembled WGS sequence"/>
</dbReference>
<accession>A0A939GEW0</accession>
<reference evidence="2" key="1">
    <citation type="submission" date="2021-03" db="EMBL/GenBank/DDBJ databases">
        <title>Fibrella sp. HMF5335 genome sequencing and assembly.</title>
        <authorList>
            <person name="Kang H."/>
            <person name="Kim H."/>
            <person name="Bae S."/>
            <person name="Joh K."/>
        </authorList>
    </citation>
    <scope>NUCLEOTIDE SEQUENCE</scope>
    <source>
        <strain evidence="2">HMF5335</strain>
    </source>
</reference>
<dbReference type="Gene3D" id="1.20.120.450">
    <property type="entry name" value="dinb family like domain"/>
    <property type="match status" value="1"/>
</dbReference>
<name>A0A939GEW0_9BACT</name>
<feature type="region of interest" description="Disordered" evidence="1">
    <location>
        <begin position="164"/>
        <end position="193"/>
    </location>
</feature>
<gene>
    <name evidence="2" type="ORF">J2I47_03065</name>
</gene>
<sequence>MPTDTRTSRINEFIYYKQLGEKALAQVPDDKLDWQYNETCNSAATIVNHLWGNMLSRWTDFLTTDGEKTWRDRDAEFENTLHTRAEVMQRWHEGWTVLLDTLHSLTEDDLDKTIYIRHQGHTVREAIDRQLAHYPYHVGQLVMLGKMLTTNWVSLSIPKGASQQYNQDKFSQPPHPEHFTAEYLKPDQSDKTV</sequence>
<dbReference type="SUPFAM" id="SSF109854">
    <property type="entry name" value="DinB/YfiT-like putative metalloenzymes"/>
    <property type="match status" value="1"/>
</dbReference>
<dbReference type="InterPro" id="IPR034660">
    <property type="entry name" value="DinB/YfiT-like"/>
</dbReference>
<evidence type="ECO:0000313" key="3">
    <source>
        <dbReference type="Proteomes" id="UP000664034"/>
    </source>
</evidence>